<dbReference type="Proteomes" id="UP000199062">
    <property type="component" value="Unassembled WGS sequence"/>
</dbReference>
<organism evidence="2 3">
    <name type="scientific">Halomicrobium zhouii</name>
    <dbReference type="NCBI Taxonomy" id="767519"/>
    <lineage>
        <taxon>Archaea</taxon>
        <taxon>Methanobacteriati</taxon>
        <taxon>Methanobacteriota</taxon>
        <taxon>Stenosarchaea group</taxon>
        <taxon>Halobacteria</taxon>
        <taxon>Halobacteriales</taxon>
        <taxon>Haloarculaceae</taxon>
        <taxon>Halomicrobium</taxon>
    </lineage>
</organism>
<protein>
    <submittedName>
        <fullName evidence="2">Methyltransferase domain-containing protein</fullName>
    </submittedName>
</protein>
<dbReference type="CDD" id="cd02440">
    <property type="entry name" value="AdoMet_MTases"/>
    <property type="match status" value="1"/>
</dbReference>
<accession>A0A1I6M3Z7</accession>
<gene>
    <name evidence="2" type="ORF">SAMN05216559_3713</name>
</gene>
<dbReference type="SUPFAM" id="SSF53335">
    <property type="entry name" value="S-adenosyl-L-methionine-dependent methyltransferases"/>
    <property type="match status" value="1"/>
</dbReference>
<dbReference type="GO" id="GO:0032259">
    <property type="term" value="P:methylation"/>
    <property type="evidence" value="ECO:0007669"/>
    <property type="project" value="UniProtKB-KW"/>
</dbReference>
<keyword evidence="2" id="KW-0808">Transferase</keyword>
<reference evidence="2 3" key="1">
    <citation type="submission" date="2016-10" db="EMBL/GenBank/DDBJ databases">
        <authorList>
            <person name="de Groot N.N."/>
        </authorList>
    </citation>
    <scope>NUCLEOTIDE SEQUENCE [LARGE SCALE GENOMIC DNA]</scope>
    <source>
        <strain evidence="2 3">CGMCC 1.10457</strain>
    </source>
</reference>
<dbReference type="InterPro" id="IPR013216">
    <property type="entry name" value="Methyltransf_11"/>
</dbReference>
<dbReference type="Gene3D" id="3.40.50.150">
    <property type="entry name" value="Vaccinia Virus protein VP39"/>
    <property type="match status" value="1"/>
</dbReference>
<dbReference type="InterPro" id="IPR050508">
    <property type="entry name" value="Methyltransf_Superfamily"/>
</dbReference>
<dbReference type="EMBL" id="FOZK01000004">
    <property type="protein sequence ID" value="SFS10358.1"/>
    <property type="molecule type" value="Genomic_DNA"/>
</dbReference>
<dbReference type="PANTHER" id="PTHR42912">
    <property type="entry name" value="METHYLTRANSFERASE"/>
    <property type="match status" value="1"/>
</dbReference>
<keyword evidence="3" id="KW-1185">Reference proteome</keyword>
<dbReference type="AlphaFoldDB" id="A0A1I6M3Z7"/>
<dbReference type="STRING" id="767519.SAMN05216559_3713"/>
<evidence type="ECO:0000313" key="3">
    <source>
        <dbReference type="Proteomes" id="UP000199062"/>
    </source>
</evidence>
<sequence length="186" mass="20385">MGYHTFDASRADKLEQPERRYRFLSAEELVWGLDLSPAATVADLGSGTGFYTDDVAPHADTVYAVDVQAEMHDYYREKGVPQNVELLTTGVGDLPLETGALDAAFSTMTYHEFASDEALAEVHRVLRADGRFVVVDWAATGSGEHGPPLDERFTAAEAAEALRANGFRTEHEAVRPETFYLVATAE</sequence>
<feature type="domain" description="Methyltransferase type 11" evidence="1">
    <location>
        <begin position="43"/>
        <end position="134"/>
    </location>
</feature>
<dbReference type="RefSeq" id="WP_089818493.1">
    <property type="nucleotide sequence ID" value="NZ_FOZK01000004.1"/>
</dbReference>
<name>A0A1I6M3Z7_9EURY</name>
<dbReference type="OrthoDB" id="302307at2157"/>
<dbReference type="Pfam" id="PF08241">
    <property type="entry name" value="Methyltransf_11"/>
    <property type="match status" value="1"/>
</dbReference>
<evidence type="ECO:0000313" key="2">
    <source>
        <dbReference type="EMBL" id="SFS10358.1"/>
    </source>
</evidence>
<dbReference type="GO" id="GO:0008757">
    <property type="term" value="F:S-adenosylmethionine-dependent methyltransferase activity"/>
    <property type="evidence" value="ECO:0007669"/>
    <property type="project" value="InterPro"/>
</dbReference>
<proteinExistence type="predicted"/>
<dbReference type="InterPro" id="IPR029063">
    <property type="entry name" value="SAM-dependent_MTases_sf"/>
</dbReference>
<evidence type="ECO:0000259" key="1">
    <source>
        <dbReference type="Pfam" id="PF08241"/>
    </source>
</evidence>
<keyword evidence="2" id="KW-0489">Methyltransferase</keyword>
<dbReference type="PANTHER" id="PTHR42912:SF93">
    <property type="entry name" value="N6-ADENOSINE-METHYLTRANSFERASE TMT1A"/>
    <property type="match status" value="1"/>
</dbReference>